<keyword evidence="2" id="KW-1185">Reference proteome</keyword>
<evidence type="ECO:0000313" key="2">
    <source>
        <dbReference type="Proteomes" id="UP000184526"/>
    </source>
</evidence>
<protein>
    <recommendedName>
        <fullName evidence="3">Coenzyme PQQ synthesis protein D (PqqD)</fullName>
    </recommendedName>
</protein>
<dbReference type="STRING" id="1121306.SAMN02745196_02036"/>
<sequence length="108" mass="12788">MIQDVIWETKGLIKKIEVINMEIKLNKNIVYRYESKLFGGKTFIFNINDQKILLSDILAFDILRLIENEARSVEEIICTMNEKYKRDISDKIRVFISKMCSNQILIQN</sequence>
<evidence type="ECO:0000313" key="1">
    <source>
        <dbReference type="EMBL" id="SHH95239.1"/>
    </source>
</evidence>
<reference evidence="1 2" key="1">
    <citation type="submission" date="2016-11" db="EMBL/GenBank/DDBJ databases">
        <authorList>
            <person name="Jaros S."/>
            <person name="Januszkiewicz K."/>
            <person name="Wedrychowicz H."/>
        </authorList>
    </citation>
    <scope>NUCLEOTIDE SEQUENCE [LARGE SCALE GENOMIC DNA]</scope>
    <source>
        <strain evidence="1 2">DSM 3089</strain>
    </source>
</reference>
<accession>A0A1M5X609</accession>
<proteinExistence type="predicted"/>
<gene>
    <name evidence="1" type="ORF">SAMN02745196_02036</name>
</gene>
<dbReference type="AlphaFoldDB" id="A0A1M5X609"/>
<dbReference type="EMBL" id="FQXP01000007">
    <property type="protein sequence ID" value="SHH95239.1"/>
    <property type="molecule type" value="Genomic_DNA"/>
</dbReference>
<evidence type="ECO:0008006" key="3">
    <source>
        <dbReference type="Google" id="ProtNLM"/>
    </source>
</evidence>
<organism evidence="1 2">
    <name type="scientific">Clostridium collagenovorans DSM 3089</name>
    <dbReference type="NCBI Taxonomy" id="1121306"/>
    <lineage>
        <taxon>Bacteria</taxon>
        <taxon>Bacillati</taxon>
        <taxon>Bacillota</taxon>
        <taxon>Clostridia</taxon>
        <taxon>Eubacteriales</taxon>
        <taxon>Clostridiaceae</taxon>
        <taxon>Clostridium</taxon>
    </lineage>
</organism>
<dbReference type="Proteomes" id="UP000184526">
    <property type="component" value="Unassembled WGS sequence"/>
</dbReference>
<name>A0A1M5X609_9CLOT</name>